<reference evidence="1 2" key="1">
    <citation type="submission" date="2017-01" db="EMBL/GenBank/DDBJ databases">
        <title>Novel large sulfur bacteria in the metagenomes of groundwater-fed chemosynthetic microbial mats in the Lake Huron basin.</title>
        <authorList>
            <person name="Sharrar A.M."/>
            <person name="Flood B.E."/>
            <person name="Bailey J.V."/>
            <person name="Jones D.S."/>
            <person name="Biddanda B."/>
            <person name="Ruberg S.A."/>
            <person name="Marcus D.N."/>
            <person name="Dick G.J."/>
        </authorList>
    </citation>
    <scope>NUCLEOTIDE SEQUENCE [LARGE SCALE GENOMIC DNA]</scope>
    <source>
        <strain evidence="1">A8</strain>
    </source>
</reference>
<gene>
    <name evidence="1" type="ORF">BWK73_10485</name>
</gene>
<sequence length="85" mass="9168">MTQLLEMTGHEIDAALHRMQVARKSVYTQRNAYHSGFKAGCKQGIFAECPDKNTKTAFDAGVIDAVVGRGYSTESDGCTELLGGI</sequence>
<dbReference type="AlphaFoldDB" id="A0A1Y1QUF6"/>
<name>A0A1Y1QUF6_9GAMM</name>
<organism evidence="1 2">
    <name type="scientific">Thiothrix lacustris</name>
    <dbReference type="NCBI Taxonomy" id="525917"/>
    <lineage>
        <taxon>Bacteria</taxon>
        <taxon>Pseudomonadati</taxon>
        <taxon>Pseudomonadota</taxon>
        <taxon>Gammaproteobacteria</taxon>
        <taxon>Thiotrichales</taxon>
        <taxon>Thiotrichaceae</taxon>
        <taxon>Thiothrix</taxon>
    </lineage>
</organism>
<dbReference type="EMBL" id="MTEJ01000035">
    <property type="protein sequence ID" value="OQX14077.1"/>
    <property type="molecule type" value="Genomic_DNA"/>
</dbReference>
<dbReference type="Proteomes" id="UP000192491">
    <property type="component" value="Unassembled WGS sequence"/>
</dbReference>
<proteinExistence type="predicted"/>
<evidence type="ECO:0000313" key="1">
    <source>
        <dbReference type="EMBL" id="OQX14077.1"/>
    </source>
</evidence>
<comment type="caution">
    <text evidence="1">The sequence shown here is derived from an EMBL/GenBank/DDBJ whole genome shotgun (WGS) entry which is preliminary data.</text>
</comment>
<protein>
    <submittedName>
        <fullName evidence="1">Uncharacterized protein</fullName>
    </submittedName>
</protein>
<evidence type="ECO:0000313" key="2">
    <source>
        <dbReference type="Proteomes" id="UP000192491"/>
    </source>
</evidence>
<accession>A0A1Y1QUF6</accession>